<keyword evidence="1" id="KW-0472">Membrane</keyword>
<feature type="transmembrane region" description="Helical" evidence="1">
    <location>
        <begin position="150"/>
        <end position="169"/>
    </location>
</feature>
<keyword evidence="1" id="KW-1133">Transmembrane helix</keyword>
<organism evidence="2 3">
    <name type="scientific">Apiospora arundinis</name>
    <dbReference type="NCBI Taxonomy" id="335852"/>
    <lineage>
        <taxon>Eukaryota</taxon>
        <taxon>Fungi</taxon>
        <taxon>Dikarya</taxon>
        <taxon>Ascomycota</taxon>
        <taxon>Pezizomycotina</taxon>
        <taxon>Sordariomycetes</taxon>
        <taxon>Xylariomycetidae</taxon>
        <taxon>Amphisphaeriales</taxon>
        <taxon>Apiosporaceae</taxon>
        <taxon>Apiospora</taxon>
    </lineage>
</organism>
<evidence type="ECO:0000313" key="2">
    <source>
        <dbReference type="EMBL" id="KAK8855089.1"/>
    </source>
</evidence>
<feature type="transmembrane region" description="Helical" evidence="1">
    <location>
        <begin position="222"/>
        <end position="244"/>
    </location>
</feature>
<feature type="transmembrane region" description="Helical" evidence="1">
    <location>
        <begin position="341"/>
        <end position="360"/>
    </location>
</feature>
<evidence type="ECO:0000313" key="3">
    <source>
        <dbReference type="Proteomes" id="UP001390339"/>
    </source>
</evidence>
<gene>
    <name evidence="2" type="ORF">PGQ11_011001</name>
</gene>
<evidence type="ECO:0000256" key="1">
    <source>
        <dbReference type="SAM" id="Phobius"/>
    </source>
</evidence>
<dbReference type="EMBL" id="JAPCWZ010000007">
    <property type="protein sequence ID" value="KAK8855089.1"/>
    <property type="molecule type" value="Genomic_DNA"/>
</dbReference>
<accession>A0ABR2HY93</accession>
<feature type="transmembrane region" description="Helical" evidence="1">
    <location>
        <begin position="380"/>
        <end position="399"/>
    </location>
</feature>
<sequence length="410" mass="46029">MTSMKLGEWQPPLLRNTSISNCTAAFEWAEAKSSNGAVNLKVLSRFLLSMLPADATSRLTVGDLVNWYETLPDRELLHKAVHDCDLRNPCNENNYISLDGDTDVLGMGMIISYYLAIFSASAYFFILLAEKFGLLKKSHRVVQSAHKTTNTFFDAALIFAVSMLAAGVVRMASVLLDKPDEDGLPAGRAAINATYMAIFSVFPPLLLSNMVRTTHPHKTLRYVLWVALSALTSATDVLIIVIFWGGGASGATKEGVDDGRDNLWAPCRLRRPVIVVFLVAHVVLWVNFIWQLALMISAMLPEKYRLIKETKTGPETEIEREKMKKKSPRELLANWRFDLKIANGLLCFATGWVLLAVYHAHVRMERGWVPNENTWDFGQVLALATWAPVVVDFLTRYVYPEGTNQWELMK</sequence>
<comment type="caution">
    <text evidence="2">The sequence shown here is derived from an EMBL/GenBank/DDBJ whole genome shotgun (WGS) entry which is preliminary data.</text>
</comment>
<reference evidence="2 3" key="1">
    <citation type="journal article" date="2024" name="IMA Fungus">
        <title>Apiospora arundinis, a panoply of carbohydrate-active enzymes and secondary metabolites.</title>
        <authorList>
            <person name="Sorensen T."/>
            <person name="Petersen C."/>
            <person name="Muurmann A.T."/>
            <person name="Christiansen J.V."/>
            <person name="Brundto M.L."/>
            <person name="Overgaard C.K."/>
            <person name="Boysen A.T."/>
            <person name="Wollenberg R.D."/>
            <person name="Larsen T.O."/>
            <person name="Sorensen J.L."/>
            <person name="Nielsen K.L."/>
            <person name="Sondergaard T.E."/>
        </authorList>
    </citation>
    <scope>NUCLEOTIDE SEQUENCE [LARGE SCALE GENOMIC DNA]</scope>
    <source>
        <strain evidence="2 3">AAU 773</strain>
    </source>
</reference>
<name>A0ABR2HY93_9PEZI</name>
<feature type="transmembrane region" description="Helical" evidence="1">
    <location>
        <begin position="189"/>
        <end position="210"/>
    </location>
</feature>
<keyword evidence="1" id="KW-0812">Transmembrane</keyword>
<keyword evidence="3" id="KW-1185">Reference proteome</keyword>
<feature type="transmembrane region" description="Helical" evidence="1">
    <location>
        <begin position="104"/>
        <end position="129"/>
    </location>
</feature>
<protein>
    <submittedName>
        <fullName evidence="2">C6 zinc finger domain containing protein</fullName>
    </submittedName>
</protein>
<dbReference type="Proteomes" id="UP001390339">
    <property type="component" value="Unassembled WGS sequence"/>
</dbReference>
<feature type="transmembrane region" description="Helical" evidence="1">
    <location>
        <begin position="273"/>
        <end position="300"/>
    </location>
</feature>
<proteinExistence type="predicted"/>